<dbReference type="Proteomes" id="UP000277579">
    <property type="component" value="Unassembled WGS sequence"/>
</dbReference>
<proteinExistence type="predicted"/>
<comment type="caution">
    <text evidence="3">The sequence shown here is derived from an EMBL/GenBank/DDBJ whole genome shotgun (WGS) entry which is preliminary data.</text>
</comment>
<dbReference type="RefSeq" id="WP_121375895.1">
    <property type="nucleotide sequence ID" value="NZ_RBLC01000001.1"/>
</dbReference>
<protein>
    <submittedName>
        <fullName evidence="3">Putative secreted protein (Por secretion system target)</fullName>
    </submittedName>
</protein>
<dbReference type="Pfam" id="PF18962">
    <property type="entry name" value="Por_Secre_tail"/>
    <property type="match status" value="1"/>
</dbReference>
<keyword evidence="4" id="KW-1185">Reference proteome</keyword>
<accession>A0A495MKW0</accession>
<sequence>MKTKLLFAFVFLIFLVENSFSQAYIPLLNNSSWNIASASFGGSQNLVIGSGTDVVIGPYTYKKFTDPSVYSSDNYIREDVAAKRVYRNVGGVDQLLYDFSLQVSDNIILSDGKNYTVQSITNINVNGGTRRMFYLIHYIGTFPGNSETWIEGVGSNGHPLKPKYEMFMSDPYIYLTCSAQNGINIYNHGIANGQSTPTDCSMLSTEDINYFTHEINFYPNPFKTELLIATKSNFENATLKLFNSIGQLAKEVNNLYGENIIIKRDNLTSGIYFAQLMQNGKLISNHKIIIAD</sequence>
<dbReference type="AlphaFoldDB" id="A0A495MKW0"/>
<feature type="domain" description="Secretion system C-terminal sorting" evidence="2">
    <location>
        <begin position="218"/>
        <end position="290"/>
    </location>
</feature>
<evidence type="ECO:0000259" key="2">
    <source>
        <dbReference type="Pfam" id="PF18962"/>
    </source>
</evidence>
<evidence type="ECO:0000313" key="4">
    <source>
        <dbReference type="Proteomes" id="UP000277579"/>
    </source>
</evidence>
<dbReference type="OrthoDB" id="667194at2"/>
<gene>
    <name evidence="3" type="ORF">CLV94_1650</name>
</gene>
<evidence type="ECO:0000256" key="1">
    <source>
        <dbReference type="ARBA" id="ARBA00022729"/>
    </source>
</evidence>
<dbReference type="NCBIfam" id="TIGR04183">
    <property type="entry name" value="Por_Secre_tail"/>
    <property type="match status" value="1"/>
</dbReference>
<organism evidence="3 4">
    <name type="scientific">Flavobacterium endophyticum</name>
    <dbReference type="NCBI Taxonomy" id="1540163"/>
    <lineage>
        <taxon>Bacteria</taxon>
        <taxon>Pseudomonadati</taxon>
        <taxon>Bacteroidota</taxon>
        <taxon>Flavobacteriia</taxon>
        <taxon>Flavobacteriales</taxon>
        <taxon>Flavobacteriaceae</taxon>
        <taxon>Flavobacterium</taxon>
    </lineage>
</organism>
<name>A0A495MKW0_9FLAO</name>
<dbReference type="InterPro" id="IPR026444">
    <property type="entry name" value="Secre_tail"/>
</dbReference>
<evidence type="ECO:0000313" key="3">
    <source>
        <dbReference type="EMBL" id="RKS26586.1"/>
    </source>
</evidence>
<reference evidence="3 4" key="1">
    <citation type="submission" date="2018-10" db="EMBL/GenBank/DDBJ databases">
        <title>Genomic Encyclopedia of Archaeal and Bacterial Type Strains, Phase II (KMG-II): from individual species to whole genera.</title>
        <authorList>
            <person name="Goeker M."/>
        </authorList>
    </citation>
    <scope>NUCLEOTIDE SEQUENCE [LARGE SCALE GENOMIC DNA]</scope>
    <source>
        <strain evidence="3 4">DSM 29537</strain>
    </source>
</reference>
<dbReference type="EMBL" id="RBLC01000001">
    <property type="protein sequence ID" value="RKS26586.1"/>
    <property type="molecule type" value="Genomic_DNA"/>
</dbReference>
<keyword evidence="1" id="KW-0732">Signal</keyword>